<reference evidence="4 6" key="1">
    <citation type="journal article" date="2012" name="Nature">
        <title>Algal genomes reveal evolutionary mosaicism and the fate of nucleomorphs.</title>
        <authorList>
            <consortium name="DOE Joint Genome Institute"/>
            <person name="Curtis B.A."/>
            <person name="Tanifuji G."/>
            <person name="Burki F."/>
            <person name="Gruber A."/>
            <person name="Irimia M."/>
            <person name="Maruyama S."/>
            <person name="Arias M.C."/>
            <person name="Ball S.G."/>
            <person name="Gile G.H."/>
            <person name="Hirakawa Y."/>
            <person name="Hopkins J.F."/>
            <person name="Kuo A."/>
            <person name="Rensing S.A."/>
            <person name="Schmutz J."/>
            <person name="Symeonidi A."/>
            <person name="Elias M."/>
            <person name="Eveleigh R.J."/>
            <person name="Herman E.K."/>
            <person name="Klute M.J."/>
            <person name="Nakayama T."/>
            <person name="Obornik M."/>
            <person name="Reyes-Prieto A."/>
            <person name="Armbrust E.V."/>
            <person name="Aves S.J."/>
            <person name="Beiko R.G."/>
            <person name="Coutinho P."/>
            <person name="Dacks J.B."/>
            <person name="Durnford D.G."/>
            <person name="Fast N.M."/>
            <person name="Green B.R."/>
            <person name="Grisdale C.J."/>
            <person name="Hempel F."/>
            <person name="Henrissat B."/>
            <person name="Hoppner M.P."/>
            <person name="Ishida K."/>
            <person name="Kim E."/>
            <person name="Koreny L."/>
            <person name="Kroth P.G."/>
            <person name="Liu Y."/>
            <person name="Malik S.B."/>
            <person name="Maier U.G."/>
            <person name="McRose D."/>
            <person name="Mock T."/>
            <person name="Neilson J.A."/>
            <person name="Onodera N.T."/>
            <person name="Poole A.M."/>
            <person name="Pritham E.J."/>
            <person name="Richards T.A."/>
            <person name="Rocap G."/>
            <person name="Roy S.W."/>
            <person name="Sarai C."/>
            <person name="Schaack S."/>
            <person name="Shirato S."/>
            <person name="Slamovits C.H."/>
            <person name="Spencer D.F."/>
            <person name="Suzuki S."/>
            <person name="Worden A.Z."/>
            <person name="Zauner S."/>
            <person name="Barry K."/>
            <person name="Bell C."/>
            <person name="Bharti A.K."/>
            <person name="Crow J.A."/>
            <person name="Grimwood J."/>
            <person name="Kramer R."/>
            <person name="Lindquist E."/>
            <person name="Lucas S."/>
            <person name="Salamov A."/>
            <person name="McFadden G.I."/>
            <person name="Lane C.E."/>
            <person name="Keeling P.J."/>
            <person name="Gray M.W."/>
            <person name="Grigoriev I.V."/>
            <person name="Archibald J.M."/>
        </authorList>
    </citation>
    <scope>NUCLEOTIDE SEQUENCE</scope>
    <source>
        <strain evidence="4 6">CCMP2712</strain>
    </source>
</reference>
<dbReference type="PANTHER" id="PTHR48112:SF22">
    <property type="entry name" value="MITOCHONDRIAL TRANSCRIPTION FACTOR A, ISOFORM B"/>
    <property type="match status" value="1"/>
</dbReference>
<keyword evidence="6" id="KW-1185">Reference proteome</keyword>
<dbReference type="SMART" id="SM00398">
    <property type="entry name" value="HMG"/>
    <property type="match status" value="1"/>
</dbReference>
<evidence type="ECO:0000259" key="3">
    <source>
        <dbReference type="PROSITE" id="PS50118"/>
    </source>
</evidence>
<evidence type="ECO:0000313" key="6">
    <source>
        <dbReference type="Proteomes" id="UP000011087"/>
    </source>
</evidence>
<evidence type="ECO:0000256" key="2">
    <source>
        <dbReference type="PROSITE-ProRule" id="PRU00267"/>
    </source>
</evidence>
<dbReference type="InterPro" id="IPR050342">
    <property type="entry name" value="HMGB"/>
</dbReference>
<dbReference type="AlphaFoldDB" id="L1IJW3"/>
<dbReference type="GeneID" id="17293007"/>
<dbReference type="Proteomes" id="UP000011087">
    <property type="component" value="Unassembled WGS sequence"/>
</dbReference>
<sequence length="75" mass="8937">APRLPCSPFVLFSNKIRQSVKDENPGIEFLEMGRKIGEKWRALDSEERKKFEEEAGVLRLSYLEKKKQWENQNKR</sequence>
<name>L1IJW3_GUITC</name>
<dbReference type="PaxDb" id="55529-EKX36214"/>
<dbReference type="STRING" id="905079.L1IJW3"/>
<dbReference type="InterPro" id="IPR036910">
    <property type="entry name" value="HMG_box_dom_sf"/>
</dbReference>
<organism evidence="4">
    <name type="scientific">Guillardia theta (strain CCMP2712)</name>
    <name type="common">Cryptophyte</name>
    <dbReference type="NCBI Taxonomy" id="905079"/>
    <lineage>
        <taxon>Eukaryota</taxon>
        <taxon>Cryptophyceae</taxon>
        <taxon>Pyrenomonadales</taxon>
        <taxon>Geminigeraceae</taxon>
        <taxon>Guillardia</taxon>
    </lineage>
</organism>
<feature type="domain" description="HMG box" evidence="3">
    <location>
        <begin position="2"/>
        <end position="70"/>
    </location>
</feature>
<reference evidence="6" key="2">
    <citation type="submission" date="2012-11" db="EMBL/GenBank/DDBJ databases">
        <authorList>
            <person name="Kuo A."/>
            <person name="Curtis B.A."/>
            <person name="Tanifuji G."/>
            <person name="Burki F."/>
            <person name="Gruber A."/>
            <person name="Irimia M."/>
            <person name="Maruyama S."/>
            <person name="Arias M.C."/>
            <person name="Ball S.G."/>
            <person name="Gile G.H."/>
            <person name="Hirakawa Y."/>
            <person name="Hopkins J.F."/>
            <person name="Rensing S.A."/>
            <person name="Schmutz J."/>
            <person name="Symeonidi A."/>
            <person name="Elias M."/>
            <person name="Eveleigh R.J."/>
            <person name="Herman E.K."/>
            <person name="Klute M.J."/>
            <person name="Nakayama T."/>
            <person name="Obornik M."/>
            <person name="Reyes-Prieto A."/>
            <person name="Armbrust E.V."/>
            <person name="Aves S.J."/>
            <person name="Beiko R.G."/>
            <person name="Coutinho P."/>
            <person name="Dacks J.B."/>
            <person name="Durnford D.G."/>
            <person name="Fast N.M."/>
            <person name="Green B.R."/>
            <person name="Grisdale C."/>
            <person name="Hempe F."/>
            <person name="Henrissat B."/>
            <person name="Hoppner M.P."/>
            <person name="Ishida K.-I."/>
            <person name="Kim E."/>
            <person name="Koreny L."/>
            <person name="Kroth P.G."/>
            <person name="Liu Y."/>
            <person name="Malik S.-B."/>
            <person name="Maier U.G."/>
            <person name="McRose D."/>
            <person name="Mock T."/>
            <person name="Neilson J.A."/>
            <person name="Onodera N.T."/>
            <person name="Poole A.M."/>
            <person name="Pritham E.J."/>
            <person name="Richards T.A."/>
            <person name="Rocap G."/>
            <person name="Roy S.W."/>
            <person name="Sarai C."/>
            <person name="Schaack S."/>
            <person name="Shirato S."/>
            <person name="Slamovits C.H."/>
            <person name="Spencer D.F."/>
            <person name="Suzuki S."/>
            <person name="Worden A.Z."/>
            <person name="Zauner S."/>
            <person name="Barry K."/>
            <person name="Bell C."/>
            <person name="Bharti A.K."/>
            <person name="Crow J.A."/>
            <person name="Grimwood J."/>
            <person name="Kramer R."/>
            <person name="Lindquist E."/>
            <person name="Lucas S."/>
            <person name="Salamov A."/>
            <person name="McFadden G.I."/>
            <person name="Lane C.E."/>
            <person name="Keeling P.J."/>
            <person name="Gray M.W."/>
            <person name="Grigoriev I.V."/>
            <person name="Archibald J.M."/>
        </authorList>
    </citation>
    <scope>NUCLEOTIDE SEQUENCE</scope>
    <source>
        <strain evidence="6">CCMP2712</strain>
    </source>
</reference>
<keyword evidence="2" id="KW-0539">Nucleus</keyword>
<dbReference type="OrthoDB" id="1919336at2759"/>
<feature type="DNA-binding region" description="HMG box" evidence="2">
    <location>
        <begin position="2"/>
        <end position="70"/>
    </location>
</feature>
<accession>L1IJW3</accession>
<dbReference type="SUPFAM" id="SSF47095">
    <property type="entry name" value="HMG-box"/>
    <property type="match status" value="1"/>
</dbReference>
<dbReference type="HOGENOM" id="CLU_082854_10_3_1"/>
<evidence type="ECO:0000313" key="5">
    <source>
        <dbReference type="EnsemblProtists" id="EKX36214"/>
    </source>
</evidence>
<evidence type="ECO:0000256" key="1">
    <source>
        <dbReference type="ARBA" id="ARBA00023125"/>
    </source>
</evidence>
<reference evidence="5" key="3">
    <citation type="submission" date="2016-03" db="UniProtKB">
        <authorList>
            <consortium name="EnsemblProtists"/>
        </authorList>
    </citation>
    <scope>IDENTIFICATION</scope>
</reference>
<dbReference type="GO" id="GO:0005634">
    <property type="term" value="C:nucleus"/>
    <property type="evidence" value="ECO:0007669"/>
    <property type="project" value="UniProtKB-UniRule"/>
</dbReference>
<dbReference type="CDD" id="cd00084">
    <property type="entry name" value="HMG-box_SF"/>
    <property type="match status" value="1"/>
</dbReference>
<evidence type="ECO:0000313" key="4">
    <source>
        <dbReference type="EMBL" id="EKX36214.1"/>
    </source>
</evidence>
<dbReference type="PROSITE" id="PS50118">
    <property type="entry name" value="HMG_BOX_2"/>
    <property type="match status" value="1"/>
</dbReference>
<dbReference type="RefSeq" id="XP_005823194.1">
    <property type="nucleotide sequence ID" value="XM_005823137.1"/>
</dbReference>
<dbReference type="EnsemblProtists" id="EKX36214">
    <property type="protein sequence ID" value="EKX36214"/>
    <property type="gene ID" value="GUITHDRAFT_79071"/>
</dbReference>
<proteinExistence type="predicted"/>
<feature type="non-terminal residue" evidence="4">
    <location>
        <position position="1"/>
    </location>
</feature>
<dbReference type="OMA" id="QEYNANR"/>
<gene>
    <name evidence="4" type="ORF">GUITHDRAFT_79071</name>
</gene>
<dbReference type="EMBL" id="JH993077">
    <property type="protein sequence ID" value="EKX36214.1"/>
    <property type="molecule type" value="Genomic_DNA"/>
</dbReference>
<dbReference type="PANTHER" id="PTHR48112">
    <property type="entry name" value="HIGH MOBILITY GROUP PROTEIN DSP1"/>
    <property type="match status" value="1"/>
</dbReference>
<keyword evidence="1 2" id="KW-0238">DNA-binding</keyword>
<dbReference type="Gene3D" id="1.10.30.10">
    <property type="entry name" value="High mobility group box domain"/>
    <property type="match status" value="1"/>
</dbReference>
<dbReference type="KEGG" id="gtt:GUITHDRAFT_79071"/>
<dbReference type="Pfam" id="PF00505">
    <property type="entry name" value="HMG_box"/>
    <property type="match status" value="1"/>
</dbReference>
<dbReference type="InterPro" id="IPR009071">
    <property type="entry name" value="HMG_box_dom"/>
</dbReference>
<dbReference type="GO" id="GO:0003677">
    <property type="term" value="F:DNA binding"/>
    <property type="evidence" value="ECO:0007669"/>
    <property type="project" value="UniProtKB-UniRule"/>
</dbReference>
<protein>
    <recommendedName>
        <fullName evidence="3">HMG box domain-containing protein</fullName>
    </recommendedName>
</protein>